<dbReference type="Gene3D" id="3.40.30.10">
    <property type="entry name" value="Glutaredoxin"/>
    <property type="match status" value="1"/>
</dbReference>
<dbReference type="InterPro" id="IPR036249">
    <property type="entry name" value="Thioredoxin-like_sf"/>
</dbReference>
<name>A0A2U2MZZ3_9GAMM</name>
<protein>
    <submittedName>
        <fullName evidence="2">DsbA family protein</fullName>
    </submittedName>
</protein>
<dbReference type="SUPFAM" id="SSF52833">
    <property type="entry name" value="Thioredoxin-like"/>
    <property type="match status" value="1"/>
</dbReference>
<comment type="caution">
    <text evidence="2">The sequence shown here is derived from an EMBL/GenBank/DDBJ whole genome shotgun (WGS) entry which is preliminary data.</text>
</comment>
<keyword evidence="3" id="KW-1185">Reference proteome</keyword>
<feature type="domain" description="DSBA-like thioredoxin" evidence="1">
    <location>
        <begin position="10"/>
        <end position="200"/>
    </location>
</feature>
<evidence type="ECO:0000313" key="3">
    <source>
        <dbReference type="Proteomes" id="UP000245474"/>
    </source>
</evidence>
<dbReference type="GO" id="GO:0016491">
    <property type="term" value="F:oxidoreductase activity"/>
    <property type="evidence" value="ECO:0007669"/>
    <property type="project" value="InterPro"/>
</dbReference>
<dbReference type="PANTHER" id="PTHR13887">
    <property type="entry name" value="GLUTATHIONE S-TRANSFERASE KAPPA"/>
    <property type="match status" value="1"/>
</dbReference>
<dbReference type="PANTHER" id="PTHR13887:SF41">
    <property type="entry name" value="THIOREDOXIN SUPERFAMILY PROTEIN"/>
    <property type="match status" value="1"/>
</dbReference>
<accession>A0A2U2MZZ3</accession>
<gene>
    <name evidence="2" type="ORF">DEM34_12210</name>
</gene>
<dbReference type="RefSeq" id="WP_109679099.1">
    <property type="nucleotide sequence ID" value="NZ_CP086615.1"/>
</dbReference>
<dbReference type="OrthoDB" id="9799122at2"/>
<dbReference type="Proteomes" id="UP000245474">
    <property type="component" value="Unassembled WGS sequence"/>
</dbReference>
<sequence>MSATAERIPVELYFDYVCPFCYIGWHRLARVVADYPVAVHYRFLEIHPDNPAQGRPVTELGYLPEQWQAMTANLERMAAEDGLPLAERDFTTNSRQALLLAQTVFDQRPEAFLPLHAAIFHAYFVERRNIGDEAVLRELAAAHGAGDLTEQAWQTQAPLERLLEHVEAARRIGLSGVPTLVVGKRAFPGAVSVDTLERALREQGIRPAAREH</sequence>
<dbReference type="AlphaFoldDB" id="A0A2U2MZZ3"/>
<reference evidence="2 3" key="1">
    <citation type="submission" date="2018-05" db="EMBL/GenBank/DDBJ databases">
        <title>Spiribacter halobius sp. nov., a moderately halophilic bacterium isolated from marine solar saltern.</title>
        <authorList>
            <person name="Zheng W.-S."/>
            <person name="Lu D.-C."/>
            <person name="Du Z.-J."/>
        </authorList>
    </citation>
    <scope>NUCLEOTIDE SEQUENCE [LARGE SCALE GENOMIC DNA]</scope>
    <source>
        <strain evidence="2 3">E85</strain>
    </source>
</reference>
<evidence type="ECO:0000313" key="2">
    <source>
        <dbReference type="EMBL" id="PWG62382.1"/>
    </source>
</evidence>
<proteinExistence type="predicted"/>
<dbReference type="Pfam" id="PF01323">
    <property type="entry name" value="DSBA"/>
    <property type="match status" value="1"/>
</dbReference>
<dbReference type="InterPro" id="IPR001853">
    <property type="entry name" value="DSBA-like_thioredoxin_dom"/>
</dbReference>
<organism evidence="2 3">
    <name type="scientific">Sediminicurvatus halobius</name>
    <dbReference type="NCBI Taxonomy" id="2182432"/>
    <lineage>
        <taxon>Bacteria</taxon>
        <taxon>Pseudomonadati</taxon>
        <taxon>Pseudomonadota</taxon>
        <taxon>Gammaproteobacteria</taxon>
        <taxon>Chromatiales</taxon>
        <taxon>Ectothiorhodospiraceae</taxon>
        <taxon>Sediminicurvatus</taxon>
    </lineage>
</organism>
<dbReference type="EMBL" id="QFFI01000019">
    <property type="protein sequence ID" value="PWG62382.1"/>
    <property type="molecule type" value="Genomic_DNA"/>
</dbReference>
<evidence type="ECO:0000259" key="1">
    <source>
        <dbReference type="Pfam" id="PF01323"/>
    </source>
</evidence>